<evidence type="ECO:0000313" key="21">
    <source>
        <dbReference type="EMBL" id="QIX58147.1"/>
    </source>
</evidence>
<protein>
    <recommendedName>
        <fullName evidence="7 14">Ribonuclease HIII</fullName>
        <shortName evidence="14">RNase HIII</shortName>
        <ecNumber evidence="6 14">3.1.26.4</ecNumber>
    </recommendedName>
</protein>
<keyword evidence="10 14" id="KW-0479">Metal-binding</keyword>
<evidence type="ECO:0000256" key="10">
    <source>
        <dbReference type="ARBA" id="ARBA00022723"/>
    </source>
</evidence>
<dbReference type="Gene3D" id="3.30.420.10">
    <property type="entry name" value="Ribonuclease H-like superfamily/Ribonuclease H"/>
    <property type="match status" value="1"/>
</dbReference>
<proteinExistence type="inferred from homology"/>
<evidence type="ECO:0000256" key="15">
    <source>
        <dbReference type="PROSITE-ProRule" id="PRU01319"/>
    </source>
</evidence>
<dbReference type="InterPro" id="IPR024567">
    <property type="entry name" value="RNase_HII/HIII_dom"/>
</dbReference>
<dbReference type="Proteomes" id="UP000236514">
    <property type="component" value="Unassembled WGS sequence"/>
</dbReference>
<keyword evidence="13 14" id="KW-0460">Magnesium</keyword>
<dbReference type="InterPro" id="IPR012295">
    <property type="entry name" value="TBP_dom_sf"/>
</dbReference>
<dbReference type="Proteomes" id="UP000185427">
    <property type="component" value="Chromosome"/>
</dbReference>
<dbReference type="InterPro" id="IPR012337">
    <property type="entry name" value="RNaseH-like_sf"/>
</dbReference>
<reference evidence="18 23" key="2">
    <citation type="submission" date="2016-12" db="EMBL/GenBank/DDBJ databases">
        <title>Complete Genome Sequence of Lactobacillus fermentum Strain SNUV175, a Probiotic for Treatment of Bacterial Vaginosis.</title>
        <authorList>
            <person name="Lee S."/>
            <person name="You H.J."/>
            <person name="Kwon B."/>
            <person name="Ko G."/>
        </authorList>
    </citation>
    <scope>NUCLEOTIDE SEQUENCE [LARGE SCALE GENOMIC DNA]</scope>
    <source>
        <strain evidence="18 23">SNUV175</strain>
    </source>
</reference>
<dbReference type="Proteomes" id="UP000503169">
    <property type="component" value="Chromosome"/>
</dbReference>
<evidence type="ECO:0000313" key="22">
    <source>
        <dbReference type="Proteomes" id="UP000094714"/>
    </source>
</evidence>
<dbReference type="EMBL" id="CP019030">
    <property type="protein sequence ID" value="APU45343.1"/>
    <property type="molecule type" value="Genomic_DNA"/>
</dbReference>
<dbReference type="GO" id="GO:0005737">
    <property type="term" value="C:cytoplasm"/>
    <property type="evidence" value="ECO:0007669"/>
    <property type="project" value="UniProtKB-SubCell"/>
</dbReference>
<dbReference type="GO" id="GO:0004523">
    <property type="term" value="F:RNA-DNA hybrid ribonuclease activity"/>
    <property type="evidence" value="ECO:0007669"/>
    <property type="project" value="UniProtKB-UniRule"/>
</dbReference>
<evidence type="ECO:0000256" key="14">
    <source>
        <dbReference type="HAMAP-Rule" id="MF_00053"/>
    </source>
</evidence>
<evidence type="ECO:0000256" key="5">
    <source>
        <dbReference type="ARBA" id="ARBA00008378"/>
    </source>
</evidence>
<evidence type="ECO:0000256" key="1">
    <source>
        <dbReference type="ARBA" id="ARBA00000077"/>
    </source>
</evidence>
<feature type="binding site" evidence="14 15">
    <location>
        <position position="197"/>
    </location>
    <ligand>
        <name>a divalent metal cation</name>
        <dbReference type="ChEBI" id="CHEBI:60240"/>
    </ligand>
</feature>
<dbReference type="GeneID" id="83715166"/>
<evidence type="ECO:0000256" key="6">
    <source>
        <dbReference type="ARBA" id="ARBA00012180"/>
    </source>
</evidence>
<dbReference type="EMBL" id="WHJL01000002">
    <property type="protein sequence ID" value="MPQ34426.1"/>
    <property type="molecule type" value="Genomic_DNA"/>
</dbReference>
<comment type="catalytic activity">
    <reaction evidence="1 14 15">
        <text>Endonucleolytic cleavage to 5'-phosphomonoester.</text>
        <dbReference type="EC" id="3.1.26.4"/>
    </reaction>
</comment>
<evidence type="ECO:0000313" key="25">
    <source>
        <dbReference type="Proteomes" id="UP000466799"/>
    </source>
</evidence>
<evidence type="ECO:0000256" key="7">
    <source>
        <dbReference type="ARBA" id="ARBA00021407"/>
    </source>
</evidence>
<dbReference type="GO" id="GO:0043137">
    <property type="term" value="P:DNA replication, removal of RNA primer"/>
    <property type="evidence" value="ECO:0007669"/>
    <property type="project" value="TreeGrafter"/>
</dbReference>
<comment type="function">
    <text evidence="3 14">Endonuclease that specifically degrades the RNA of RNA-DNA hybrids.</text>
</comment>
<feature type="binding site" evidence="14 15">
    <location>
        <position position="94"/>
    </location>
    <ligand>
        <name>a divalent metal cation</name>
        <dbReference type="ChEBI" id="CHEBI:60240"/>
    </ligand>
</feature>
<evidence type="ECO:0000256" key="4">
    <source>
        <dbReference type="ARBA" id="ARBA00004496"/>
    </source>
</evidence>
<reference evidence="19 25" key="4">
    <citation type="submission" date="2019-10" db="EMBL/GenBank/DDBJ databases">
        <title>Genome Sequencing and assembly of Lactobacillus fermentum I2, a lactic acid bacteria.</title>
        <authorList>
            <person name="Lopes L.S."/>
            <person name="Persinoti G.F."/>
            <person name="Riano-Pachon D.M."/>
            <person name="Labate C.A."/>
        </authorList>
    </citation>
    <scope>NUCLEOTIDE SEQUENCE [LARGE SCALE GENOMIC DNA]</scope>
    <source>
        <strain evidence="19 25">I2</strain>
    </source>
</reference>
<dbReference type="InterPro" id="IPR001352">
    <property type="entry name" value="RNase_HII/HIII"/>
</dbReference>
<dbReference type="AlphaFoldDB" id="A0A0F4HAK3"/>
<feature type="binding site" evidence="14 15">
    <location>
        <position position="95"/>
    </location>
    <ligand>
        <name>a divalent metal cation</name>
        <dbReference type="ChEBI" id="CHEBI:60240"/>
    </ligand>
</feature>
<dbReference type="PROSITE" id="PS51975">
    <property type="entry name" value="RNASE_H_2"/>
    <property type="match status" value="1"/>
</dbReference>
<dbReference type="RefSeq" id="WP_003682837.1">
    <property type="nucleotide sequence ID" value="NZ_CAKMAZ010000007.1"/>
</dbReference>
<dbReference type="Pfam" id="PF11858">
    <property type="entry name" value="DUF3378"/>
    <property type="match status" value="1"/>
</dbReference>
<reference evidence="20 24" key="3">
    <citation type="submission" date="2018-01" db="EMBL/GenBank/DDBJ databases">
        <title>Draft genome sequence of the feruloyl esterase-producing strain Lactobacillus fermentum CRL 1446, isolated from artisanal goat milk cheese.</title>
        <authorList>
            <person name="Abeijon Mukdsi M.C."/>
            <person name="Saavedra L."/>
            <person name="Gauffin Cano M.P."/>
            <person name="Hebert E.M."/>
            <person name="Medina R.B."/>
        </authorList>
    </citation>
    <scope>NUCLEOTIDE SEQUENCE [LARGE SCALE GENOMIC DNA]</scope>
    <source>
        <strain evidence="20 24">CRL 1446</strain>
    </source>
</reference>
<dbReference type="EMBL" id="CP050919">
    <property type="protein sequence ID" value="QIX58147.1"/>
    <property type="molecule type" value="Genomic_DNA"/>
</dbReference>
<reference evidence="21 26" key="5">
    <citation type="submission" date="2020-04" db="EMBL/GenBank/DDBJ databases">
        <title>Novel strain L. Fermentum HFD1 producer antibacterial peptides.</title>
        <authorList>
            <person name="Ozhegov G.D."/>
            <person name="Pavlova A.S."/>
            <person name="Zhuravleva D.E."/>
            <person name="Gogoleva N.V."/>
            <person name="Shagimardanova E.I."/>
            <person name="Markelova M.I."/>
            <person name="Yarullina D.R."/>
            <person name="Kayumov A.R."/>
        </authorList>
    </citation>
    <scope>NUCLEOTIDE SEQUENCE [LARGE SCALE GENOMIC DNA]</scope>
    <source>
        <strain evidence="21 26">HFD1</strain>
    </source>
</reference>
<evidence type="ECO:0000256" key="2">
    <source>
        <dbReference type="ARBA" id="ARBA00001946"/>
    </source>
</evidence>
<dbReference type="CDD" id="cd06590">
    <property type="entry name" value="RNase_HII_bacteria_HIII_like"/>
    <property type="match status" value="1"/>
</dbReference>
<sequence>MNIVINVDTPTFEQMKSTYQAPGTLPAGASFHAKLKGVTVTGYTKSHKVMFQGALANQEAARWQPNDAPAPSRSTPAPAGLPAGFATWSVLGSDEVGVGSYFGPLTTAAVFVAADQVASLTQLGVADSKKLTDPEIIRLAKQIMATCPVTYLNLMPAAYNARMKKYNQAQLKALCHNYVLAKTLERLATKPQAILIDQFVSERTYFNYLQGQPQIVSHHVYFQTKGEQAHVAVAAASIVARYQSLKAMDTLSEQAGITLPIGAGHAVDLIAAKLIRKGLDLNQFAKVHFANTQKARQLARQ</sequence>
<organism evidence="17 22">
    <name type="scientific">Limosilactobacillus fermentum</name>
    <name type="common">Lactobacillus fermentum</name>
    <dbReference type="NCBI Taxonomy" id="1613"/>
    <lineage>
        <taxon>Bacteria</taxon>
        <taxon>Bacillati</taxon>
        <taxon>Bacillota</taxon>
        <taxon>Bacilli</taxon>
        <taxon>Lactobacillales</taxon>
        <taxon>Lactobacillaceae</taxon>
        <taxon>Limosilactobacillus</taxon>
    </lineage>
</organism>
<dbReference type="OrthoDB" id="9777935at2"/>
<dbReference type="PIRSF" id="PIRSF037748">
    <property type="entry name" value="RnhC"/>
    <property type="match status" value="1"/>
</dbReference>
<accession>A0A0F4HAK3</accession>
<dbReference type="GO" id="GO:0006298">
    <property type="term" value="P:mismatch repair"/>
    <property type="evidence" value="ECO:0007669"/>
    <property type="project" value="TreeGrafter"/>
</dbReference>
<dbReference type="Gene3D" id="3.30.310.10">
    <property type="entry name" value="TATA-Binding Protein"/>
    <property type="match status" value="1"/>
</dbReference>
<evidence type="ECO:0000313" key="17">
    <source>
        <dbReference type="EMBL" id="AOR74837.1"/>
    </source>
</evidence>
<keyword evidence="11 14" id="KW-0255">Endonuclease</keyword>
<gene>
    <name evidence="14 21" type="primary">rnhC</name>
    <name evidence="18" type="ORF">BUW47_02290</name>
    <name evidence="20" type="ORF">C1Y38_06105</name>
    <name evidence="19" type="ORF">GC247_00450</name>
    <name evidence="21" type="ORF">HCY95_00561</name>
    <name evidence="17" type="ORF">LACFE_CDS1386</name>
</gene>
<dbReference type="GO" id="GO:0000287">
    <property type="term" value="F:magnesium ion binding"/>
    <property type="evidence" value="ECO:0007669"/>
    <property type="project" value="UniProtKB-UniRule"/>
</dbReference>
<evidence type="ECO:0000259" key="16">
    <source>
        <dbReference type="PROSITE" id="PS51975"/>
    </source>
</evidence>
<evidence type="ECO:0000313" key="24">
    <source>
        <dbReference type="Proteomes" id="UP000236514"/>
    </source>
</evidence>
<comment type="subcellular location">
    <subcellularLocation>
        <location evidence="4 14">Cytoplasm</location>
    </subcellularLocation>
</comment>
<dbReference type="PANTHER" id="PTHR10954:SF23">
    <property type="entry name" value="RIBONUCLEASE"/>
    <property type="match status" value="1"/>
</dbReference>
<dbReference type="InterPro" id="IPR024568">
    <property type="entry name" value="RNase_HIII_N"/>
</dbReference>
<dbReference type="Pfam" id="PF01351">
    <property type="entry name" value="RNase_HII"/>
    <property type="match status" value="1"/>
</dbReference>
<comment type="cofactor">
    <cofactor evidence="14 15">
        <name>Mn(2+)</name>
        <dbReference type="ChEBI" id="CHEBI:29035"/>
    </cofactor>
    <cofactor evidence="14 15">
        <name>Mg(2+)</name>
        <dbReference type="ChEBI" id="CHEBI:18420"/>
    </cofactor>
    <text evidence="14 15">Manganese or magnesium. Binds 1 divalent metal ion per monomer in the absence of substrate. May bind a second metal ion after substrate binding.</text>
</comment>
<dbReference type="EC" id="3.1.26.4" evidence="6 14"/>
<dbReference type="HAMAP" id="MF_00053">
    <property type="entry name" value="RNase_HIII"/>
    <property type="match status" value="1"/>
</dbReference>
<dbReference type="EMBL" id="CP017151">
    <property type="protein sequence ID" value="AOR74837.1"/>
    <property type="molecule type" value="Genomic_DNA"/>
</dbReference>
<dbReference type="InterPro" id="IPR004641">
    <property type="entry name" value="RNase_HIII"/>
</dbReference>
<dbReference type="PANTHER" id="PTHR10954">
    <property type="entry name" value="RIBONUCLEASE H2 SUBUNIT A"/>
    <property type="match status" value="1"/>
</dbReference>
<dbReference type="SUPFAM" id="SSF53098">
    <property type="entry name" value="Ribonuclease H-like"/>
    <property type="match status" value="1"/>
</dbReference>
<dbReference type="GO" id="GO:0003723">
    <property type="term" value="F:RNA binding"/>
    <property type="evidence" value="ECO:0007669"/>
    <property type="project" value="UniProtKB-UniRule"/>
</dbReference>
<comment type="cofactor">
    <cofactor evidence="2">
        <name>Mg(2+)</name>
        <dbReference type="ChEBI" id="CHEBI:18420"/>
    </cofactor>
</comment>
<evidence type="ECO:0000313" key="20">
    <source>
        <dbReference type="EMBL" id="PNV57819.1"/>
    </source>
</evidence>
<dbReference type="FunFam" id="3.30.420.10:FF:000047">
    <property type="entry name" value="Ribonuclease HIII"/>
    <property type="match status" value="1"/>
</dbReference>
<dbReference type="GO" id="GO:0032299">
    <property type="term" value="C:ribonuclease H2 complex"/>
    <property type="evidence" value="ECO:0007669"/>
    <property type="project" value="TreeGrafter"/>
</dbReference>
<feature type="domain" description="RNase H type-2" evidence="16">
    <location>
        <begin position="88"/>
        <end position="301"/>
    </location>
</feature>
<dbReference type="EMBL" id="POTQ01000011">
    <property type="protein sequence ID" value="PNV57819.1"/>
    <property type="molecule type" value="Genomic_DNA"/>
</dbReference>
<evidence type="ECO:0000256" key="12">
    <source>
        <dbReference type="ARBA" id="ARBA00022801"/>
    </source>
</evidence>
<evidence type="ECO:0000313" key="19">
    <source>
        <dbReference type="EMBL" id="MPQ34426.1"/>
    </source>
</evidence>
<reference evidence="17 22" key="1">
    <citation type="submission" date="2016-09" db="EMBL/GenBank/DDBJ databases">
        <title>Genome Sequence of the Lactobacillus fermentum strain NCC2970 (CNCM I-5068).</title>
        <authorList>
            <person name="Barretto C."/>
            <person name="Ngom-Bru C."/>
            <person name="Genevaz A."/>
            <person name="Fournier C."/>
            <person name="Moine D."/>
            <person name="Kassam M."/>
            <person name="Iltis A."/>
            <person name="Sagory-Zalkind P."/>
            <person name="Faucherand G."/>
            <person name="Descombes P."/>
            <person name="Duboux S."/>
        </authorList>
    </citation>
    <scope>NUCLEOTIDE SEQUENCE [LARGE SCALE GENOMIC DNA]</scope>
    <source>
        <strain evidence="17 22">NCC2970</strain>
    </source>
</reference>
<dbReference type="PATRIC" id="fig|1613.112.peg.1451"/>
<evidence type="ECO:0000256" key="13">
    <source>
        <dbReference type="ARBA" id="ARBA00022842"/>
    </source>
</evidence>
<evidence type="ECO:0000256" key="8">
    <source>
        <dbReference type="ARBA" id="ARBA00022490"/>
    </source>
</evidence>
<keyword evidence="12 14" id="KW-0378">Hydrolase</keyword>
<dbReference type="CDD" id="cd14796">
    <property type="entry name" value="RNAse_HIII_N"/>
    <property type="match status" value="1"/>
</dbReference>
<evidence type="ECO:0000256" key="11">
    <source>
        <dbReference type="ARBA" id="ARBA00022759"/>
    </source>
</evidence>
<dbReference type="Proteomes" id="UP000094714">
    <property type="component" value="Chromosome"/>
</dbReference>
<evidence type="ECO:0000313" key="18">
    <source>
        <dbReference type="EMBL" id="APU45343.1"/>
    </source>
</evidence>
<keyword evidence="9 14" id="KW-0540">Nuclease</keyword>
<dbReference type="NCBIfam" id="TIGR00716">
    <property type="entry name" value="rnhC"/>
    <property type="match status" value="1"/>
</dbReference>
<name>A0A0F4HAK3_LIMFE</name>
<evidence type="ECO:0000313" key="23">
    <source>
        <dbReference type="Proteomes" id="UP000185427"/>
    </source>
</evidence>
<evidence type="ECO:0000256" key="9">
    <source>
        <dbReference type="ARBA" id="ARBA00022722"/>
    </source>
</evidence>
<dbReference type="Proteomes" id="UP000466799">
    <property type="component" value="Unassembled WGS sequence"/>
</dbReference>
<dbReference type="InterPro" id="IPR036397">
    <property type="entry name" value="RNaseH_sf"/>
</dbReference>
<comment type="similarity">
    <text evidence="5 14">Belongs to the RNase HII family. RnhC subfamily.</text>
</comment>
<keyword evidence="8 14" id="KW-0963">Cytoplasm</keyword>
<evidence type="ECO:0000256" key="3">
    <source>
        <dbReference type="ARBA" id="ARBA00004065"/>
    </source>
</evidence>
<evidence type="ECO:0000313" key="26">
    <source>
        <dbReference type="Proteomes" id="UP000503169"/>
    </source>
</evidence>